<dbReference type="GO" id="GO:0009522">
    <property type="term" value="C:photosystem I"/>
    <property type="evidence" value="ECO:0007669"/>
    <property type="project" value="UniProtKB-KW"/>
</dbReference>
<keyword evidence="8" id="KW-0934">Plastid</keyword>
<dbReference type="GO" id="GO:0015979">
    <property type="term" value="P:photosynthesis"/>
    <property type="evidence" value="ECO:0007669"/>
    <property type="project" value="UniProtKB-UniRule"/>
</dbReference>
<reference evidence="8" key="1">
    <citation type="journal article" date="2018" name="Mitochondrial DNA Part B Resour">
        <title>The complete chloroplast genome of the invasive fern Lygodium microphyllum (Cav.) R. Br.</title>
        <authorList>
            <person name="McCulloch G.A."/>
            <person name="Hereward J.P."/>
            <person name="Lake E.C."/>
            <person name="Smith M.C."/>
            <person name="Purcell M.F."/>
            <person name="Walter G.H."/>
        </authorList>
    </citation>
    <scope>NUCLEOTIDE SEQUENCE</scope>
</reference>
<evidence type="ECO:0000256" key="3">
    <source>
        <dbReference type="ARBA" id="ARBA00022836"/>
    </source>
</evidence>
<geneLocation type="chloroplast" evidence="8"/>
<dbReference type="Pfam" id="PF07465">
    <property type="entry name" value="PsaM"/>
    <property type="match status" value="1"/>
</dbReference>
<accession>A0A345HHH0</accession>
<evidence type="ECO:0000256" key="4">
    <source>
        <dbReference type="ARBA" id="ARBA00022989"/>
    </source>
</evidence>
<dbReference type="InterPro" id="IPR037279">
    <property type="entry name" value="PSI_PsaM_sf"/>
</dbReference>
<gene>
    <name evidence="7 8" type="primary">psaM</name>
</gene>
<dbReference type="InterPro" id="IPR010010">
    <property type="entry name" value="PSI_PsaM"/>
</dbReference>
<protein>
    <recommendedName>
        <fullName evidence="7">Photosystem I reaction center subunit XII</fullName>
    </recommendedName>
    <alternativeName>
        <fullName evidence="7">PSI-M</fullName>
    </alternativeName>
</protein>
<organism evidence="8">
    <name type="scientific">Lygodium microphyllum</name>
    <dbReference type="NCBI Taxonomy" id="148566"/>
    <lineage>
        <taxon>Eukaryota</taxon>
        <taxon>Viridiplantae</taxon>
        <taxon>Streptophyta</taxon>
        <taxon>Embryophyta</taxon>
        <taxon>Tracheophyta</taxon>
        <taxon>Polypodiopsida</taxon>
        <taxon>Polypodiidae</taxon>
        <taxon>Schizaeales</taxon>
        <taxon>Lygodiaceae</taxon>
        <taxon>Lygodium</taxon>
    </lineage>
</organism>
<proteinExistence type="inferred from homology"/>
<keyword evidence="8" id="KW-0150">Chloroplast</keyword>
<keyword evidence="4 7" id="KW-1133">Transmembrane helix</keyword>
<keyword evidence="2 7" id="KW-0812">Transmembrane</keyword>
<evidence type="ECO:0000256" key="6">
    <source>
        <dbReference type="ARBA" id="ARBA00023136"/>
    </source>
</evidence>
<dbReference type="GeneID" id="37868010"/>
<keyword evidence="5 7" id="KW-0793">Thylakoid</keyword>
<feature type="transmembrane region" description="Helical" evidence="7">
    <location>
        <begin position="6"/>
        <end position="28"/>
    </location>
</feature>
<comment type="similarity">
    <text evidence="7">Belongs to the PsaM family.</text>
</comment>
<evidence type="ECO:0000256" key="7">
    <source>
        <dbReference type="HAMAP-Rule" id="MF_00828"/>
    </source>
</evidence>
<dbReference type="AlphaFoldDB" id="A0A345HHH0"/>
<evidence type="ECO:0000256" key="1">
    <source>
        <dbReference type="ARBA" id="ARBA00022531"/>
    </source>
</evidence>
<sequence length="32" mass="3410">MAPVSDIEIILALISAFGTSLLAARLGFSLYR</sequence>
<evidence type="ECO:0000313" key="8">
    <source>
        <dbReference type="EMBL" id="AXG76060.1"/>
    </source>
</evidence>
<dbReference type="EMBL" id="MG761729">
    <property type="protein sequence ID" value="AXG76060.1"/>
    <property type="molecule type" value="Genomic_DNA"/>
</dbReference>
<evidence type="ECO:0000256" key="2">
    <source>
        <dbReference type="ARBA" id="ARBA00022692"/>
    </source>
</evidence>
<dbReference type="SUPFAM" id="SSF81548">
    <property type="entry name" value="Subunit XII of photosystem I reaction centre, PsaM"/>
    <property type="match status" value="1"/>
</dbReference>
<comment type="subcellular location">
    <subcellularLocation>
        <location evidence="7">Plastid</location>
        <location evidence="7">Chloroplast thylakoid membrane</location>
        <topology evidence="7">Single-pass membrane protein</topology>
    </subcellularLocation>
</comment>
<keyword evidence="6 7" id="KW-0472">Membrane</keyword>
<name>A0A345HHH0_9MONI</name>
<dbReference type="NCBIfam" id="TIGR03053">
    <property type="entry name" value="PS_I_psaM"/>
    <property type="match status" value="1"/>
</dbReference>
<keyword evidence="1 7" id="KW-0602">Photosynthesis</keyword>
<keyword evidence="3 7" id="KW-0603">Photosystem I</keyword>
<dbReference type="HAMAP" id="MF_00828">
    <property type="entry name" value="PSI_PsaM"/>
    <property type="match status" value="1"/>
</dbReference>
<evidence type="ECO:0000256" key="5">
    <source>
        <dbReference type="ARBA" id="ARBA00023078"/>
    </source>
</evidence>
<dbReference type="GO" id="GO:0009535">
    <property type="term" value="C:chloroplast thylakoid membrane"/>
    <property type="evidence" value="ECO:0007669"/>
    <property type="project" value="UniProtKB-SubCell"/>
</dbReference>
<dbReference type="RefSeq" id="YP_009514463.1">
    <property type="nucleotide sequence ID" value="NC_039378.1"/>
</dbReference>